<evidence type="ECO:0000313" key="2">
    <source>
        <dbReference type="Proteomes" id="UP001315001"/>
    </source>
</evidence>
<dbReference type="EMBL" id="JAFIQO010000092">
    <property type="protein sequence ID" value="MBP0056365.1"/>
    <property type="molecule type" value="Genomic_DNA"/>
</dbReference>
<proteinExistence type="predicted"/>
<dbReference type="Proteomes" id="UP001315001">
    <property type="component" value="Unassembled WGS sequence"/>
</dbReference>
<accession>A0ABS3ZGL3</accession>
<sequence length="76" mass="8717">MCYLIAKDRESHGCLAFKTTHGKHLVELKRKLNRAVGYKGVQLVTISRPTAYGEYAPYQFVDTEQEFEKSVKALRP</sequence>
<reference evidence="1 2" key="1">
    <citation type="submission" date="2021-02" db="EMBL/GenBank/DDBJ databases">
        <title>Lactate utilizing bacteria of the human gut.</title>
        <authorList>
            <person name="Sheridan P.O."/>
        </authorList>
    </citation>
    <scope>NUCLEOTIDE SEQUENCE [LARGE SCALE GENOMIC DNA]</scope>
    <source>
        <strain evidence="1 2">HTF-83D</strain>
    </source>
</reference>
<dbReference type="Pfam" id="PF20476">
    <property type="entry name" value="DUF6718"/>
    <property type="match status" value="1"/>
</dbReference>
<dbReference type="InterPro" id="IPR046564">
    <property type="entry name" value="DUF6718"/>
</dbReference>
<evidence type="ECO:0000313" key="1">
    <source>
        <dbReference type="EMBL" id="MBP0056365.1"/>
    </source>
</evidence>
<gene>
    <name evidence="1" type="ORF">JYQ75_02950</name>
</gene>
<dbReference type="RefSeq" id="WP_147607478.1">
    <property type="nucleotide sequence ID" value="NZ_JAFIQO010000092.1"/>
</dbReference>
<comment type="caution">
    <text evidence="1">The sequence shown here is derived from an EMBL/GenBank/DDBJ whole genome shotgun (WGS) entry which is preliminary data.</text>
</comment>
<keyword evidence="2" id="KW-1185">Reference proteome</keyword>
<organism evidence="1 2">
    <name type="scientific">Anaerobutyricum soehngenii</name>
    <dbReference type="NCBI Taxonomy" id="105843"/>
    <lineage>
        <taxon>Bacteria</taxon>
        <taxon>Bacillati</taxon>
        <taxon>Bacillota</taxon>
        <taxon>Clostridia</taxon>
        <taxon>Lachnospirales</taxon>
        <taxon>Lachnospiraceae</taxon>
        <taxon>Anaerobutyricum</taxon>
    </lineage>
</organism>
<name>A0ABS3ZGL3_9FIRM</name>
<protein>
    <submittedName>
        <fullName evidence="1">Uncharacterized protein</fullName>
    </submittedName>
</protein>